<dbReference type="CDD" id="cd02440">
    <property type="entry name" value="AdoMet_MTases"/>
    <property type="match status" value="1"/>
</dbReference>
<evidence type="ECO:0000259" key="1">
    <source>
        <dbReference type="Pfam" id="PF08241"/>
    </source>
</evidence>
<sequence>MKTLYLSDLDGTLLNSNQRVSDYTAKTVNELIDDGIFFSYATARSLNTARKVTSGIKSGIPVIVYNGVFVIDTATGEKMLSNLFGEDVHSVIDEMLSNEIYPTVYSIQNGNEKFSFVKDKINDGMKDFVNSRKGDSRTNPVETSAELHKGQIFYLTCIDTEERLLPFYDKYKEKYHCVFQKDIYSGEQWLEIMPLKATKSSAAVQLKAHLGCDRLVVFGDALNDTDLFEAADEGYAVENAADELKELATGIIESNNDDGVAKWLERNANMKDIKISVTELGNPRKPHGEAGKEMLNGMSEKHSPVTAWAFSFFDFKEDDRILDIGCGAGEAIRKMSSEVANGKIYGVDYSDLSVKLSTEHNSKDVECGKVSIISASVEMLPFENNSLDKIITIESFYFWPDPQENLKEVYRVLDKGGKFLIVADISGDAELDKDDIEGIKKYDLFNPTLAEFRALLENAGFIDVAVHTIEGKKWVCAEGNK</sequence>
<dbReference type="PANTHER" id="PTHR10000">
    <property type="entry name" value="PHOSPHOSERINE PHOSPHATASE"/>
    <property type="match status" value="1"/>
</dbReference>
<dbReference type="eggNOG" id="COG2226">
    <property type="taxonomic scope" value="Bacteria"/>
</dbReference>
<dbReference type="GO" id="GO:0008757">
    <property type="term" value="F:S-adenosylmethionine-dependent methyltransferase activity"/>
    <property type="evidence" value="ECO:0007669"/>
    <property type="project" value="InterPro"/>
</dbReference>
<evidence type="ECO:0000313" key="2">
    <source>
        <dbReference type="EMBL" id="EWM53663.1"/>
    </source>
</evidence>
<dbReference type="GO" id="GO:0016791">
    <property type="term" value="F:phosphatase activity"/>
    <property type="evidence" value="ECO:0007669"/>
    <property type="project" value="UniProtKB-ARBA"/>
</dbReference>
<dbReference type="Gene3D" id="3.30.1240.10">
    <property type="match status" value="1"/>
</dbReference>
<reference evidence="2 3" key="1">
    <citation type="journal article" date="2014" name="PLoS ONE">
        <title>Rumen cellulosomics: divergent fiber-degrading strategies revealed by comparative genome-wide analysis of six ruminococcal strains.</title>
        <authorList>
            <person name="Dassa B."/>
            <person name="Borovok I."/>
            <person name="Ruimy-Israeli V."/>
            <person name="Lamed R."/>
            <person name="Flint H.J."/>
            <person name="Duncan S.H."/>
            <person name="Henrissat B."/>
            <person name="Coutinho P."/>
            <person name="Morrison M."/>
            <person name="Mosoni P."/>
            <person name="Yeoman C.J."/>
            <person name="White B.A."/>
            <person name="Bayer E.A."/>
        </authorList>
    </citation>
    <scope>NUCLEOTIDE SEQUENCE [LARGE SCALE GENOMIC DNA]</scope>
    <source>
        <strain evidence="2 3">007c</strain>
    </source>
</reference>
<dbReference type="SUPFAM" id="SSF53335">
    <property type="entry name" value="S-adenosyl-L-methionine-dependent methyltransferases"/>
    <property type="match status" value="1"/>
</dbReference>
<dbReference type="GO" id="GO:0000287">
    <property type="term" value="F:magnesium ion binding"/>
    <property type="evidence" value="ECO:0007669"/>
    <property type="project" value="TreeGrafter"/>
</dbReference>
<dbReference type="Pfam" id="PF08241">
    <property type="entry name" value="Methyltransf_11"/>
    <property type="match status" value="1"/>
</dbReference>
<keyword evidence="3" id="KW-1185">Reference proteome</keyword>
<organism evidence="2 3">
    <name type="scientific">Ruminococcus flavefaciens 007c</name>
    <dbReference type="NCBI Taxonomy" id="1341157"/>
    <lineage>
        <taxon>Bacteria</taxon>
        <taxon>Bacillati</taxon>
        <taxon>Bacillota</taxon>
        <taxon>Clostridia</taxon>
        <taxon>Eubacteriales</taxon>
        <taxon>Oscillospiraceae</taxon>
        <taxon>Ruminococcus</taxon>
    </lineage>
</organism>
<dbReference type="Proteomes" id="UP000019365">
    <property type="component" value="Unassembled WGS sequence"/>
</dbReference>
<evidence type="ECO:0000313" key="3">
    <source>
        <dbReference type="Proteomes" id="UP000019365"/>
    </source>
</evidence>
<protein>
    <recommendedName>
        <fullName evidence="1">Methyltransferase type 11 domain-containing protein</fullName>
    </recommendedName>
</protein>
<dbReference type="AlphaFoldDB" id="W7UIR5"/>
<dbReference type="InterPro" id="IPR029063">
    <property type="entry name" value="SAM-dependent_MTases_sf"/>
</dbReference>
<dbReference type="InterPro" id="IPR023214">
    <property type="entry name" value="HAD_sf"/>
</dbReference>
<dbReference type="RefSeq" id="WP_161634884.1">
    <property type="nucleotide sequence ID" value="NZ_ATAX01000024.1"/>
</dbReference>
<dbReference type="NCBIfam" id="TIGR01484">
    <property type="entry name" value="HAD-SF-IIB"/>
    <property type="match status" value="1"/>
</dbReference>
<feature type="domain" description="Methyltransferase type 11" evidence="1">
    <location>
        <begin position="322"/>
        <end position="421"/>
    </location>
</feature>
<accession>W7UIR5</accession>
<dbReference type="Pfam" id="PF08282">
    <property type="entry name" value="Hydrolase_3"/>
    <property type="match status" value="1"/>
</dbReference>
<dbReference type="SUPFAM" id="SSF56784">
    <property type="entry name" value="HAD-like"/>
    <property type="match status" value="1"/>
</dbReference>
<dbReference type="Gene3D" id="3.40.50.150">
    <property type="entry name" value="Vaccinia Virus protein VP39"/>
    <property type="match status" value="1"/>
</dbReference>
<dbReference type="OrthoDB" id="9772751at2"/>
<dbReference type="eggNOG" id="COG0561">
    <property type="taxonomic scope" value="Bacteria"/>
</dbReference>
<dbReference type="InterPro" id="IPR013216">
    <property type="entry name" value="Methyltransf_11"/>
</dbReference>
<dbReference type="Gene3D" id="3.40.50.1000">
    <property type="entry name" value="HAD superfamily/HAD-like"/>
    <property type="match status" value="1"/>
</dbReference>
<name>W7UIR5_RUMFL</name>
<dbReference type="EMBL" id="ATAX01000024">
    <property type="protein sequence ID" value="EWM53663.1"/>
    <property type="molecule type" value="Genomic_DNA"/>
</dbReference>
<dbReference type="InterPro" id="IPR036412">
    <property type="entry name" value="HAD-like_sf"/>
</dbReference>
<dbReference type="PANTHER" id="PTHR10000:SF8">
    <property type="entry name" value="HAD SUPERFAMILY HYDROLASE-LIKE, TYPE 3"/>
    <property type="match status" value="1"/>
</dbReference>
<dbReference type="PATRIC" id="fig|1341157.4.peg.1688"/>
<proteinExistence type="predicted"/>
<comment type="caution">
    <text evidence="2">The sequence shown here is derived from an EMBL/GenBank/DDBJ whole genome shotgun (WGS) entry which is preliminary data.</text>
</comment>
<gene>
    <name evidence="2" type="ORF">RF007C_06275</name>
</gene>
<dbReference type="GO" id="GO:0005829">
    <property type="term" value="C:cytosol"/>
    <property type="evidence" value="ECO:0007669"/>
    <property type="project" value="TreeGrafter"/>
</dbReference>
<dbReference type="InterPro" id="IPR006379">
    <property type="entry name" value="HAD-SF_hydro_IIB"/>
</dbReference>